<keyword evidence="3" id="KW-1185">Reference proteome</keyword>
<dbReference type="RefSeq" id="WP_077752209.1">
    <property type="nucleotide sequence ID" value="NZ_CP014782.1"/>
</dbReference>
<feature type="compositionally biased region" description="Polar residues" evidence="1">
    <location>
        <begin position="27"/>
        <end position="45"/>
    </location>
</feature>
<reference evidence="2 3" key="1">
    <citation type="submission" date="2016-03" db="EMBL/GenBank/DDBJ databases">
        <title>Complete genome sequence of Shewanella psychrophila WP2, a deep sea bacterium isolated from west Pacific sediment.</title>
        <authorList>
            <person name="Xu G."/>
            <person name="Jian H."/>
        </authorList>
    </citation>
    <scope>NUCLEOTIDE SEQUENCE [LARGE SCALE GENOMIC DNA]</scope>
    <source>
        <strain evidence="2 3">WP2</strain>
    </source>
</reference>
<sequence length="248" mass="26507">MNPITNLASQINSGTIAGGNANNGGAKSTSLADNYGVNSHQTEAGSSSDKVSLSQSKEAATGLNRDGIKDESVSLSPRAARAQKIESMAKDFFSKGDFSAADLPKLIQRLHQDGILSDTQLNRLSEGGFDLPEVQGQPDDFKAFIQDKREELTASGDTEGMTGVLVSLLDDAQSVLNQMDNAQSKEVGQKATRVSAQLNIYLKSDTQMSSSDREQWQGLKSMMQLASSMGENQQAVGMVNSYLSLGKY</sequence>
<evidence type="ECO:0000256" key="1">
    <source>
        <dbReference type="SAM" id="MobiDB-lite"/>
    </source>
</evidence>
<proteinExistence type="predicted"/>
<dbReference type="AlphaFoldDB" id="A0A1S6HNA6"/>
<accession>A0A1S6HNA6</accession>
<evidence type="ECO:0000313" key="3">
    <source>
        <dbReference type="Proteomes" id="UP000189545"/>
    </source>
</evidence>
<gene>
    <name evidence="2" type="ORF">Sps_01820</name>
</gene>
<feature type="region of interest" description="Disordered" evidence="1">
    <location>
        <begin position="18"/>
        <end position="76"/>
    </location>
</feature>
<evidence type="ECO:0000313" key="2">
    <source>
        <dbReference type="EMBL" id="AQS36984.1"/>
    </source>
</evidence>
<protein>
    <submittedName>
        <fullName evidence="2">Uncharacterized protein</fullName>
    </submittedName>
</protein>
<name>A0A1S6HNA6_9GAMM</name>
<dbReference type="EMBL" id="CP014782">
    <property type="protein sequence ID" value="AQS36984.1"/>
    <property type="molecule type" value="Genomic_DNA"/>
</dbReference>
<dbReference type="KEGG" id="spsw:Sps_01820"/>
<dbReference type="OrthoDB" id="6119046at2"/>
<organism evidence="2 3">
    <name type="scientific">Shewanella psychrophila</name>
    <dbReference type="NCBI Taxonomy" id="225848"/>
    <lineage>
        <taxon>Bacteria</taxon>
        <taxon>Pseudomonadati</taxon>
        <taxon>Pseudomonadota</taxon>
        <taxon>Gammaproteobacteria</taxon>
        <taxon>Alteromonadales</taxon>
        <taxon>Shewanellaceae</taxon>
        <taxon>Shewanella</taxon>
    </lineage>
</organism>
<feature type="compositionally biased region" description="Low complexity" evidence="1">
    <location>
        <begin position="46"/>
        <end position="56"/>
    </location>
</feature>
<dbReference type="Proteomes" id="UP000189545">
    <property type="component" value="Chromosome"/>
</dbReference>